<evidence type="ECO:0000259" key="1">
    <source>
        <dbReference type="Pfam" id="PF03478"/>
    </source>
</evidence>
<evidence type="ECO:0000313" key="2">
    <source>
        <dbReference type="EMBL" id="CAA7049898.1"/>
    </source>
</evidence>
<dbReference type="InterPro" id="IPR050942">
    <property type="entry name" value="F-box_BR-signaling"/>
</dbReference>
<dbReference type="AlphaFoldDB" id="A0A6D2KCD7"/>
<comment type="caution">
    <text evidence="2">The sequence shown here is derived from an EMBL/GenBank/DDBJ whole genome shotgun (WGS) entry which is preliminary data.</text>
</comment>
<sequence length="270" mass="31558">MAHVRVTSVEKSSKNSRPKDILGWKNVSNDIVEWKNSAVLWIDDTTGDYFVAWIFRQQHLLSHKKGEVSWLNLIPQGTGSGGLLDVAYKNMKLYVFTIDYHIKIFDFSRGNPNKEEHVNNPYRNYPFQFVEDPWEYIWKRKIAIRNSGEVLIILSLKEKERYEHDEERHLFYVFRMNRGTWERVYSIGDEMLVFGHGVTVTAPVGDCFGDGIKSGSICFVDDDVWPDHQDHDRRASDCGVFDLATSRIEWRKRLCVYINKTQWLAPGVAY</sequence>
<feature type="domain" description="KIB1-4 beta-propeller" evidence="1">
    <location>
        <begin position="37"/>
        <end position="242"/>
    </location>
</feature>
<name>A0A6D2KCD7_9BRAS</name>
<proteinExistence type="predicted"/>
<protein>
    <recommendedName>
        <fullName evidence="1">KIB1-4 beta-propeller domain-containing protein</fullName>
    </recommendedName>
</protein>
<accession>A0A6D2KCD7</accession>
<dbReference type="Pfam" id="PF03478">
    <property type="entry name" value="Beta-prop_KIB1-4"/>
    <property type="match status" value="1"/>
</dbReference>
<dbReference type="PANTHER" id="PTHR44259">
    <property type="entry name" value="OS07G0183000 PROTEIN-RELATED"/>
    <property type="match status" value="1"/>
</dbReference>
<keyword evidence="3" id="KW-1185">Reference proteome</keyword>
<reference evidence="2" key="1">
    <citation type="submission" date="2020-01" db="EMBL/GenBank/DDBJ databases">
        <authorList>
            <person name="Mishra B."/>
        </authorList>
    </citation>
    <scope>NUCLEOTIDE SEQUENCE [LARGE SCALE GENOMIC DNA]</scope>
</reference>
<dbReference type="PANTHER" id="PTHR44259:SF104">
    <property type="entry name" value="F-BOX ONLY PROTEIN (DUF295)-RELATED"/>
    <property type="match status" value="1"/>
</dbReference>
<dbReference type="InterPro" id="IPR005174">
    <property type="entry name" value="KIB1-4_b-propeller"/>
</dbReference>
<organism evidence="2 3">
    <name type="scientific">Microthlaspi erraticum</name>
    <dbReference type="NCBI Taxonomy" id="1685480"/>
    <lineage>
        <taxon>Eukaryota</taxon>
        <taxon>Viridiplantae</taxon>
        <taxon>Streptophyta</taxon>
        <taxon>Embryophyta</taxon>
        <taxon>Tracheophyta</taxon>
        <taxon>Spermatophyta</taxon>
        <taxon>Magnoliopsida</taxon>
        <taxon>eudicotyledons</taxon>
        <taxon>Gunneridae</taxon>
        <taxon>Pentapetalae</taxon>
        <taxon>rosids</taxon>
        <taxon>malvids</taxon>
        <taxon>Brassicales</taxon>
        <taxon>Brassicaceae</taxon>
        <taxon>Coluteocarpeae</taxon>
        <taxon>Microthlaspi</taxon>
    </lineage>
</organism>
<dbReference type="EMBL" id="CACVBM020001429">
    <property type="protein sequence ID" value="CAA7049898.1"/>
    <property type="molecule type" value="Genomic_DNA"/>
</dbReference>
<gene>
    <name evidence="2" type="ORF">MERR_LOCUS37133</name>
</gene>
<dbReference type="Proteomes" id="UP000467841">
    <property type="component" value="Unassembled WGS sequence"/>
</dbReference>
<evidence type="ECO:0000313" key="3">
    <source>
        <dbReference type="Proteomes" id="UP000467841"/>
    </source>
</evidence>
<dbReference type="OrthoDB" id="642536at2759"/>